<keyword evidence="3" id="KW-1185">Reference proteome</keyword>
<dbReference type="PROSITE" id="PS51257">
    <property type="entry name" value="PROKAR_LIPOPROTEIN"/>
    <property type="match status" value="1"/>
</dbReference>
<name>A0A399ER19_9DEIN</name>
<evidence type="ECO:0000256" key="1">
    <source>
        <dbReference type="SAM" id="SignalP"/>
    </source>
</evidence>
<feature type="signal peptide" evidence="1">
    <location>
        <begin position="1"/>
        <end position="24"/>
    </location>
</feature>
<feature type="chain" id="PRO_5017366833" description="Lipoprotein" evidence="1">
    <location>
        <begin position="25"/>
        <end position="164"/>
    </location>
</feature>
<evidence type="ECO:0000313" key="2">
    <source>
        <dbReference type="EMBL" id="RIH85976.1"/>
    </source>
</evidence>
<dbReference type="OrthoDB" id="9904962at2"/>
<organism evidence="2 3">
    <name type="scientific">Calidithermus roseus</name>
    <dbReference type="NCBI Taxonomy" id="1644118"/>
    <lineage>
        <taxon>Bacteria</taxon>
        <taxon>Thermotogati</taxon>
        <taxon>Deinococcota</taxon>
        <taxon>Deinococci</taxon>
        <taxon>Thermales</taxon>
        <taxon>Thermaceae</taxon>
        <taxon>Calidithermus</taxon>
    </lineage>
</organism>
<dbReference type="RefSeq" id="WP_147371610.1">
    <property type="nucleotide sequence ID" value="NZ_QWLA01000035.1"/>
</dbReference>
<keyword evidence="1" id="KW-0732">Signal</keyword>
<reference evidence="2 3" key="1">
    <citation type="submission" date="2018-08" db="EMBL/GenBank/DDBJ databases">
        <title>Meiothermus roseus NBRC 110900 genome sequencing project.</title>
        <authorList>
            <person name="Da Costa M.S."/>
            <person name="Albuquerque L."/>
            <person name="Raposo P."/>
            <person name="Froufe H.J.C."/>
            <person name="Barroso C.S."/>
            <person name="Egas C."/>
        </authorList>
    </citation>
    <scope>NUCLEOTIDE SEQUENCE [LARGE SCALE GENOMIC DNA]</scope>
    <source>
        <strain evidence="2 3">NBRC 110900</strain>
    </source>
</reference>
<gene>
    <name evidence="2" type="ORF">Mrose_01978</name>
</gene>
<protein>
    <recommendedName>
        <fullName evidence="4">Lipoprotein</fullName>
    </recommendedName>
</protein>
<accession>A0A399ER19</accession>
<evidence type="ECO:0000313" key="3">
    <source>
        <dbReference type="Proteomes" id="UP000265341"/>
    </source>
</evidence>
<comment type="caution">
    <text evidence="2">The sequence shown here is derived from an EMBL/GenBank/DDBJ whole genome shotgun (WGS) entry which is preliminary data.</text>
</comment>
<dbReference type="AlphaFoldDB" id="A0A399ER19"/>
<proteinExistence type="predicted"/>
<dbReference type="Proteomes" id="UP000265341">
    <property type="component" value="Unassembled WGS sequence"/>
</dbReference>
<sequence length="164" mass="18090">MQLRRFTKAFVASLAGVLSLSACAPNITAPVVPSQARALQADFDACERSVNARLDTIINTYYPDFKKGKFVSVVFPRTDLETARFHLTDGGQGKSSMGKRCPPSVWTLPQYNDLKARLGQAEALVVEIETAKGLKFNGLVGGNLTYVDLKTNRLLTRTFEFQSR</sequence>
<evidence type="ECO:0008006" key="4">
    <source>
        <dbReference type="Google" id="ProtNLM"/>
    </source>
</evidence>
<dbReference type="EMBL" id="QWLA01000035">
    <property type="protein sequence ID" value="RIH85976.1"/>
    <property type="molecule type" value="Genomic_DNA"/>
</dbReference>